<evidence type="ECO:0000313" key="2">
    <source>
        <dbReference type="EMBL" id="KAF9505818.1"/>
    </source>
</evidence>
<dbReference type="Pfam" id="PF24138">
    <property type="entry name" value="TPR_TNPO3_IPO13_2nd"/>
    <property type="match status" value="1"/>
</dbReference>
<dbReference type="InterPro" id="IPR013598">
    <property type="entry name" value="Exportin-1/Importin-b-like"/>
</dbReference>
<keyword evidence="3" id="KW-1185">Reference proteome</keyword>
<dbReference type="Pfam" id="PF08389">
    <property type="entry name" value="Xpo1"/>
    <property type="match status" value="1"/>
</dbReference>
<dbReference type="InterPro" id="IPR057942">
    <property type="entry name" value="TPR_TNPO3_IPO13_3rd"/>
</dbReference>
<protein>
    <recommendedName>
        <fullName evidence="1">Importin N-terminal domain-containing protein</fullName>
    </recommendedName>
</protein>
<dbReference type="InterPro" id="IPR001494">
    <property type="entry name" value="Importin-beta_N"/>
</dbReference>
<evidence type="ECO:0000313" key="3">
    <source>
        <dbReference type="Proteomes" id="UP000886523"/>
    </source>
</evidence>
<dbReference type="GO" id="GO:0006606">
    <property type="term" value="P:protein import into nucleus"/>
    <property type="evidence" value="ECO:0007669"/>
    <property type="project" value="TreeGrafter"/>
</dbReference>
<dbReference type="InterPro" id="IPR051345">
    <property type="entry name" value="Importin_beta-like_NTR"/>
</dbReference>
<comment type="caution">
    <text evidence="2">The sequence shown here is derived from an EMBL/GenBank/DDBJ whole genome shotgun (WGS) entry which is preliminary data.</text>
</comment>
<dbReference type="Pfam" id="PF03810">
    <property type="entry name" value="IBN_N"/>
    <property type="match status" value="1"/>
</dbReference>
<dbReference type="PANTHER" id="PTHR12363">
    <property type="entry name" value="TRANSPORTIN 3 AND IMPORTIN 13"/>
    <property type="match status" value="1"/>
</dbReference>
<dbReference type="InterPro" id="IPR016024">
    <property type="entry name" value="ARM-type_fold"/>
</dbReference>
<dbReference type="Pfam" id="PF24139">
    <property type="entry name" value="TPR_TNPO3_IPO13_4th"/>
    <property type="match status" value="1"/>
</dbReference>
<dbReference type="Proteomes" id="UP000886523">
    <property type="component" value="Unassembled WGS sequence"/>
</dbReference>
<dbReference type="OrthoDB" id="435593at2759"/>
<dbReference type="InterPro" id="IPR058537">
    <property type="entry name" value="TPR_TNPO3_IPO13_4th"/>
</dbReference>
<reference evidence="2" key="1">
    <citation type="journal article" date="2020" name="Nat. Commun.">
        <title>Large-scale genome sequencing of mycorrhizal fungi provides insights into the early evolution of symbiotic traits.</title>
        <authorList>
            <person name="Miyauchi S."/>
            <person name="Kiss E."/>
            <person name="Kuo A."/>
            <person name="Drula E."/>
            <person name="Kohler A."/>
            <person name="Sanchez-Garcia M."/>
            <person name="Morin E."/>
            <person name="Andreopoulos B."/>
            <person name="Barry K.W."/>
            <person name="Bonito G."/>
            <person name="Buee M."/>
            <person name="Carver A."/>
            <person name="Chen C."/>
            <person name="Cichocki N."/>
            <person name="Clum A."/>
            <person name="Culley D."/>
            <person name="Crous P.W."/>
            <person name="Fauchery L."/>
            <person name="Girlanda M."/>
            <person name="Hayes R.D."/>
            <person name="Keri Z."/>
            <person name="LaButti K."/>
            <person name="Lipzen A."/>
            <person name="Lombard V."/>
            <person name="Magnuson J."/>
            <person name="Maillard F."/>
            <person name="Murat C."/>
            <person name="Nolan M."/>
            <person name="Ohm R.A."/>
            <person name="Pangilinan J."/>
            <person name="Pereira M.F."/>
            <person name="Perotto S."/>
            <person name="Peter M."/>
            <person name="Pfister S."/>
            <person name="Riley R."/>
            <person name="Sitrit Y."/>
            <person name="Stielow J.B."/>
            <person name="Szollosi G."/>
            <person name="Zifcakova L."/>
            <person name="Stursova M."/>
            <person name="Spatafora J.W."/>
            <person name="Tedersoo L."/>
            <person name="Vaario L.M."/>
            <person name="Yamada A."/>
            <person name="Yan M."/>
            <person name="Wang P."/>
            <person name="Xu J."/>
            <person name="Bruns T."/>
            <person name="Baldrian P."/>
            <person name="Vilgalys R."/>
            <person name="Dunand C."/>
            <person name="Henrissat B."/>
            <person name="Grigoriev I.V."/>
            <person name="Hibbett D."/>
            <person name="Nagy L.G."/>
            <person name="Martin F.M."/>
        </authorList>
    </citation>
    <scope>NUCLEOTIDE SEQUENCE</scope>
    <source>
        <strain evidence="2">UP504</strain>
    </source>
</reference>
<accession>A0A9P6AHC8</accession>
<feature type="domain" description="Importin N-terminal" evidence="1">
    <location>
        <begin position="33"/>
        <end position="100"/>
    </location>
</feature>
<sequence length="924" mass="103087">MAAAQPSQETVRAVLAAVQVFSAQPDKVSLDAANRWLQDFQHTPEAWGACNYILLASDTSPGAKTFAAQTFRAKVTFDLQQVDPSHRVGLRDSLISALRTFASGPRVIVIQISLALSGLALQMPEWKNAVPGLIESFGQDPSTVPALLQFLTVLPEEVNGNTRIPMSNEDYRVRASELLTDHAPEVVKLLAMYMQASGVTEAIQAQVFRCLRSWISAGEIDIGSLTESSLFSWAFQALASDILFDAAVDVICDIIHETQEVDDNMAVIELIVQQLLAIKPAIASAKEDSEKMRGYCRIFTEAGETYRQLVLAHPETLFPIVEAIAECSAYYDLDVVPITFNFWYRLAQIIAKRPSVPHNFLIVMIKHLHFPLDEFRAFRHVMGDTLKDCCFVLGSSVCLRTAYDMIISSLSRPTTAWQEIEAPLFSMRSMGAEVDPNDEEVVPLIMDLIPKLPTHPRVRYAATLVISRYTEWVDRHPQYIQYQLSYISAGFEEPDAEVSAASGQAMKFLCKDCKRHFVPYLPQLHSFVQTVGQNLSQDDRLQVYEAIAHVISYMPMEEAALVLRQFAVEILAKIEDVVVLPSPTQEEVQTVADHLEQVEAMLTVIQSFGEELPPACQNTCLELWPVIETVVQKFGGIAFISERSCGTLRLGLQFFGEAALPIIPSLLVRLSEAFESSGYPSYIWISGKIVTRFGNEEALIVRNSLRRSFEAINTHIFEMLKVQTANTIPDVIEDYVHYLSRMLEFCPDLLFLSPSFPNTFRAVLSALTLYQHDIVYPSLEFVLNTLRHDCLTTGNAPPAASPPPNFPLYAAVIRGVIDEQGFSLVGFLLAGMLSHFPEDSISSVVTIFKILTQLWSQQILAWLPSASEHIPKESLPSAARSAFLSEFTAAVTSREFDKVKPALLNLHRASRRTRDRTRLTALDT</sequence>
<dbReference type="GO" id="GO:0031267">
    <property type="term" value="F:small GTPase binding"/>
    <property type="evidence" value="ECO:0007669"/>
    <property type="project" value="InterPro"/>
</dbReference>
<proteinExistence type="predicted"/>
<dbReference type="SMART" id="SM00913">
    <property type="entry name" value="IBN_N"/>
    <property type="match status" value="1"/>
</dbReference>
<gene>
    <name evidence="2" type="ORF">BS47DRAFT_1378228</name>
</gene>
<dbReference type="EMBL" id="MU129135">
    <property type="protein sequence ID" value="KAF9505818.1"/>
    <property type="molecule type" value="Genomic_DNA"/>
</dbReference>
<dbReference type="Gene3D" id="1.25.10.10">
    <property type="entry name" value="Leucine-rich Repeat Variant"/>
    <property type="match status" value="1"/>
</dbReference>
<organism evidence="2 3">
    <name type="scientific">Hydnum rufescens UP504</name>
    <dbReference type="NCBI Taxonomy" id="1448309"/>
    <lineage>
        <taxon>Eukaryota</taxon>
        <taxon>Fungi</taxon>
        <taxon>Dikarya</taxon>
        <taxon>Basidiomycota</taxon>
        <taxon>Agaricomycotina</taxon>
        <taxon>Agaricomycetes</taxon>
        <taxon>Cantharellales</taxon>
        <taxon>Hydnaceae</taxon>
        <taxon>Hydnum</taxon>
    </lineage>
</organism>
<dbReference type="PROSITE" id="PS50166">
    <property type="entry name" value="IMPORTIN_B_NT"/>
    <property type="match status" value="1"/>
</dbReference>
<dbReference type="InterPro" id="IPR057941">
    <property type="entry name" value="TPR_TNPO3_IPO13_2nd"/>
</dbReference>
<name>A0A9P6AHC8_9AGAM</name>
<dbReference type="SUPFAM" id="SSF48371">
    <property type="entry name" value="ARM repeat"/>
    <property type="match status" value="1"/>
</dbReference>
<evidence type="ECO:0000259" key="1">
    <source>
        <dbReference type="PROSITE" id="PS50166"/>
    </source>
</evidence>
<dbReference type="PANTHER" id="PTHR12363:SF53">
    <property type="entry name" value="MRNA TRANSPORT REGULATOR MTR10"/>
    <property type="match status" value="1"/>
</dbReference>
<dbReference type="AlphaFoldDB" id="A0A9P6AHC8"/>
<dbReference type="Pfam" id="PF24140">
    <property type="entry name" value="TPR_TNPO3_IPO13_3rd"/>
    <property type="match status" value="1"/>
</dbReference>
<dbReference type="GO" id="GO:0005737">
    <property type="term" value="C:cytoplasm"/>
    <property type="evidence" value="ECO:0007669"/>
    <property type="project" value="TreeGrafter"/>
</dbReference>
<dbReference type="InterPro" id="IPR011989">
    <property type="entry name" value="ARM-like"/>
</dbReference>